<dbReference type="InterPro" id="IPR051637">
    <property type="entry name" value="Ank_repeat_dom-contain_49"/>
</dbReference>
<protein>
    <recommendedName>
        <fullName evidence="5">Fungal N-terminal domain-containing protein</fullName>
    </recommendedName>
</protein>
<evidence type="ECO:0000313" key="4">
    <source>
        <dbReference type="Proteomes" id="UP001302126"/>
    </source>
</evidence>
<evidence type="ECO:0000313" key="3">
    <source>
        <dbReference type="EMBL" id="KAK4183880.1"/>
    </source>
</evidence>
<accession>A0AAN7AFF8</accession>
<dbReference type="Proteomes" id="UP001302126">
    <property type="component" value="Unassembled WGS sequence"/>
</dbReference>
<keyword evidence="4" id="KW-1185">Reference proteome</keyword>
<dbReference type="InterPro" id="IPR036770">
    <property type="entry name" value="Ankyrin_rpt-contain_sf"/>
</dbReference>
<reference evidence="3" key="2">
    <citation type="submission" date="2023-05" db="EMBL/GenBank/DDBJ databases">
        <authorList>
            <consortium name="Lawrence Berkeley National Laboratory"/>
            <person name="Steindorff A."/>
            <person name="Hensen N."/>
            <person name="Bonometti L."/>
            <person name="Westerberg I."/>
            <person name="Brannstrom I.O."/>
            <person name="Guillou S."/>
            <person name="Cros-Aarteil S."/>
            <person name="Calhoun S."/>
            <person name="Haridas S."/>
            <person name="Kuo A."/>
            <person name="Mondo S."/>
            <person name="Pangilinan J."/>
            <person name="Riley R."/>
            <person name="Labutti K."/>
            <person name="Andreopoulos B."/>
            <person name="Lipzen A."/>
            <person name="Chen C."/>
            <person name="Yanf M."/>
            <person name="Daum C."/>
            <person name="Ng V."/>
            <person name="Clum A."/>
            <person name="Ohm R."/>
            <person name="Martin F."/>
            <person name="Silar P."/>
            <person name="Natvig D."/>
            <person name="Lalanne C."/>
            <person name="Gautier V."/>
            <person name="Ament-Velasquez S.L."/>
            <person name="Kruys A."/>
            <person name="Hutchinson M.I."/>
            <person name="Powell A.J."/>
            <person name="Barry K."/>
            <person name="Miller A.N."/>
            <person name="Grigoriev I.V."/>
            <person name="Debuchy R."/>
            <person name="Gladieux P."/>
            <person name="Thoren M.H."/>
            <person name="Johannesson H."/>
        </authorList>
    </citation>
    <scope>NUCLEOTIDE SEQUENCE</scope>
    <source>
        <strain evidence="3">PSN309</strain>
    </source>
</reference>
<dbReference type="Gene3D" id="1.25.40.20">
    <property type="entry name" value="Ankyrin repeat-containing domain"/>
    <property type="match status" value="2"/>
</dbReference>
<dbReference type="SUPFAM" id="SSF48403">
    <property type="entry name" value="Ankyrin repeat"/>
    <property type="match status" value="1"/>
</dbReference>
<dbReference type="AlphaFoldDB" id="A0AAN7AFF8"/>
<evidence type="ECO:0008006" key="5">
    <source>
        <dbReference type="Google" id="ProtNLM"/>
    </source>
</evidence>
<keyword evidence="2" id="KW-0040">ANK repeat</keyword>
<dbReference type="InterPro" id="IPR002110">
    <property type="entry name" value="Ankyrin_rpt"/>
</dbReference>
<dbReference type="PANTHER" id="PTHR24180:SF45">
    <property type="entry name" value="POLY [ADP-RIBOSE] POLYMERASE TANKYRASE"/>
    <property type="match status" value="1"/>
</dbReference>
<evidence type="ECO:0000256" key="2">
    <source>
        <dbReference type="ARBA" id="ARBA00023043"/>
    </source>
</evidence>
<comment type="caution">
    <text evidence="3">The sequence shown here is derived from an EMBL/GenBank/DDBJ whole genome shotgun (WGS) entry which is preliminary data.</text>
</comment>
<dbReference type="SMART" id="SM00248">
    <property type="entry name" value="ANK"/>
    <property type="match status" value="3"/>
</dbReference>
<evidence type="ECO:0000256" key="1">
    <source>
        <dbReference type="ARBA" id="ARBA00022737"/>
    </source>
</evidence>
<dbReference type="EMBL" id="MU864517">
    <property type="protein sequence ID" value="KAK4183880.1"/>
    <property type="molecule type" value="Genomic_DNA"/>
</dbReference>
<dbReference type="PANTHER" id="PTHR24180">
    <property type="entry name" value="CYCLIN-DEPENDENT KINASE INHIBITOR 2C-RELATED"/>
    <property type="match status" value="1"/>
</dbReference>
<keyword evidence="1" id="KW-0677">Repeat</keyword>
<sequence length="799" mass="88758">MAEILSIPASVIGLVQGIELARKSLVLISELRGAPAEVNRISRELQQVQTIIQALDSYVHGSSASAGLTGESARLLQSHLLCFKADLDEFGKLINPHLNDKTSLARFKIRLKWCAAGLDKKLIHVSKRLTAHGMRLQLVLSLYTSDQIRQSSTQAQRQMGILTESQDLQSTVIHELAKGIRTSCRPSANLPNSHHPRQTTIVQGSAKIGAALLNDVAPVLYSLFSDSLVSGFSPDRVEWVMSMVWGLLCDVLYGRVEESAATGGLLRTQLSQDRGDPWDGQLPANSSTLSAVPHKSFDTKTVSMRRLRGVYSVEFHLTLFDYGLPSSYPDDAVSHCRLYAAAKDTLQSGVVVHLREGLRTHCPVLKSLATFRMHPNNSPIFQHMKNGDIDVVRRMLSLAIVSANDRDEDGNTLLWHSLRDFNNYDICEMLLQYQADPADCNKQGDHALAIIVANLFGRSSQVHEDGSAAVKLVDLLLRYCHAGEVHSTLRYKRRKGFTLAPAGLIHSAIPRQACSTVAYIPHLFRLCLLKHVDLELTDKNGNTALLHALFYLPLPALLDAADSLLVAGADTAAKNNYGEGCLHLLLRRLTSCSIPNIDAPIRKRIVSLLVGLTQRGCDPVEGNIAGYTPIDAAMSPVAWPLLCTAMNQAGHDMKGSLRLLDLAARIDSLSDLDVEEKVQQVLDQRAISREQQLAPIRLSNMCSEDQGTFCYVCGRPSDPSLRDPPFDEFFSDVVDELGHGIHMVMYRHPSMEECLHIHEEDSTHHLDYHPMEMTRDRLYERSWRRHVAYVLWERGLLED</sequence>
<gene>
    <name evidence="3" type="ORF">QBC35DRAFT_541754</name>
</gene>
<organism evidence="3 4">
    <name type="scientific">Podospora australis</name>
    <dbReference type="NCBI Taxonomy" id="1536484"/>
    <lineage>
        <taxon>Eukaryota</taxon>
        <taxon>Fungi</taxon>
        <taxon>Dikarya</taxon>
        <taxon>Ascomycota</taxon>
        <taxon>Pezizomycotina</taxon>
        <taxon>Sordariomycetes</taxon>
        <taxon>Sordariomycetidae</taxon>
        <taxon>Sordariales</taxon>
        <taxon>Podosporaceae</taxon>
        <taxon>Podospora</taxon>
    </lineage>
</organism>
<reference evidence="3" key="1">
    <citation type="journal article" date="2023" name="Mol. Phylogenet. Evol.">
        <title>Genome-scale phylogeny and comparative genomics of the fungal order Sordariales.</title>
        <authorList>
            <person name="Hensen N."/>
            <person name="Bonometti L."/>
            <person name="Westerberg I."/>
            <person name="Brannstrom I.O."/>
            <person name="Guillou S."/>
            <person name="Cros-Aarteil S."/>
            <person name="Calhoun S."/>
            <person name="Haridas S."/>
            <person name="Kuo A."/>
            <person name="Mondo S."/>
            <person name="Pangilinan J."/>
            <person name="Riley R."/>
            <person name="LaButti K."/>
            <person name="Andreopoulos B."/>
            <person name="Lipzen A."/>
            <person name="Chen C."/>
            <person name="Yan M."/>
            <person name="Daum C."/>
            <person name="Ng V."/>
            <person name="Clum A."/>
            <person name="Steindorff A."/>
            <person name="Ohm R.A."/>
            <person name="Martin F."/>
            <person name="Silar P."/>
            <person name="Natvig D.O."/>
            <person name="Lalanne C."/>
            <person name="Gautier V."/>
            <person name="Ament-Velasquez S.L."/>
            <person name="Kruys A."/>
            <person name="Hutchinson M.I."/>
            <person name="Powell A.J."/>
            <person name="Barry K."/>
            <person name="Miller A.N."/>
            <person name="Grigoriev I.V."/>
            <person name="Debuchy R."/>
            <person name="Gladieux P."/>
            <person name="Hiltunen Thoren M."/>
            <person name="Johannesson H."/>
        </authorList>
    </citation>
    <scope>NUCLEOTIDE SEQUENCE</scope>
    <source>
        <strain evidence="3">PSN309</strain>
    </source>
</reference>
<name>A0AAN7AFF8_9PEZI</name>
<proteinExistence type="predicted"/>